<name>A0A5A8F8W7_9BACT</name>
<reference evidence="1 2" key="1">
    <citation type="submission" date="2019-06" db="EMBL/GenBank/DDBJ databases">
        <title>Genomic insights into carbon and energy metabolism of Deferribacter autotrophicus revealed new metabolic traits in the phylum Deferribacteres.</title>
        <authorList>
            <person name="Slobodkin A.I."/>
            <person name="Slobodkina G.B."/>
            <person name="Allioux M."/>
            <person name="Alain K."/>
            <person name="Jebbar M."/>
            <person name="Shadrin V."/>
            <person name="Kublanov I.V."/>
            <person name="Toshchakov S.V."/>
            <person name="Bonch-Osmolovskaya E.A."/>
        </authorList>
    </citation>
    <scope>NUCLEOTIDE SEQUENCE [LARGE SCALE GENOMIC DNA]</scope>
    <source>
        <strain evidence="1 2">SL50</strain>
    </source>
</reference>
<evidence type="ECO:0000313" key="1">
    <source>
        <dbReference type="EMBL" id="KAA0259371.1"/>
    </source>
</evidence>
<organism evidence="1 2">
    <name type="scientific">Deferribacter autotrophicus</name>
    <dbReference type="NCBI Taxonomy" id="500465"/>
    <lineage>
        <taxon>Bacteria</taxon>
        <taxon>Pseudomonadati</taxon>
        <taxon>Deferribacterota</taxon>
        <taxon>Deferribacteres</taxon>
        <taxon>Deferribacterales</taxon>
        <taxon>Deferribacteraceae</taxon>
        <taxon>Deferribacter</taxon>
    </lineage>
</organism>
<dbReference type="EMBL" id="VFJB01000001">
    <property type="protein sequence ID" value="KAA0259371.1"/>
    <property type="molecule type" value="Genomic_DNA"/>
</dbReference>
<accession>A0A5A8F8W7</accession>
<sequence length="382" mass="45466">MKENRQGFFKVNTRKFYKLFKMDTNEILAYLVFTAGTSDLGIDGLPNNRFTEWGAESLHRYLGLPRTVARRCIKKLLENDIIREVTGKSAYSFYTKKQFAGRRLSPTRYKKTSKVYDILPIGELENDEYIYMPNMIINTFKHFVNTPKYNIIFLLCSYIQTNWMVGGGIVKFCFKKWMEIHPSEGSILTQYTCSDSNTILWKHVQKITQYLPEYKDYSIDELQKLNTDKNIITTEIIWNPLQFLINHKLIYEVVSVYECDNDVFDFDNAEWLYDLFVPRNKGLENKSSQDPCLYDMLKEKHEAEGYNIPKKILSLRDWDDNEVLTVYKPYNNIWVVSNYRLLYRPDTEAVYQAYKNMKSNIKYYANCVLKWFKPRKTEEVVW</sequence>
<gene>
    <name evidence="1" type="ORF">FHQ18_00400</name>
</gene>
<comment type="caution">
    <text evidence="1">The sequence shown here is derived from an EMBL/GenBank/DDBJ whole genome shotgun (WGS) entry which is preliminary data.</text>
</comment>
<protein>
    <submittedName>
        <fullName evidence="1">Uncharacterized protein</fullName>
    </submittedName>
</protein>
<proteinExistence type="predicted"/>
<dbReference type="RefSeq" id="WP_149265192.1">
    <property type="nucleotide sequence ID" value="NZ_VFJB01000001.1"/>
</dbReference>
<dbReference type="Proteomes" id="UP000322876">
    <property type="component" value="Unassembled WGS sequence"/>
</dbReference>
<dbReference type="AlphaFoldDB" id="A0A5A8F8W7"/>
<evidence type="ECO:0000313" key="2">
    <source>
        <dbReference type="Proteomes" id="UP000322876"/>
    </source>
</evidence>
<keyword evidence="2" id="KW-1185">Reference proteome</keyword>